<dbReference type="Proteomes" id="UP000195893">
    <property type="component" value="Unassembled WGS sequence"/>
</dbReference>
<dbReference type="RefSeq" id="WP_087581189.1">
    <property type="nucleotide sequence ID" value="NZ_NDYQ01000003.1"/>
</dbReference>
<dbReference type="AlphaFoldDB" id="A0A1Y5NL38"/>
<organism evidence="1 2">
    <name type="scientific">Campylobacter concisus</name>
    <dbReference type="NCBI Taxonomy" id="199"/>
    <lineage>
        <taxon>Bacteria</taxon>
        <taxon>Pseudomonadati</taxon>
        <taxon>Campylobacterota</taxon>
        <taxon>Epsilonproteobacteria</taxon>
        <taxon>Campylobacterales</taxon>
        <taxon>Campylobacteraceae</taxon>
        <taxon>Campylobacter</taxon>
    </lineage>
</organism>
<comment type="caution">
    <text evidence="1">The sequence shown here is derived from an EMBL/GenBank/DDBJ whole genome shotgun (WGS) entry which is preliminary data.</text>
</comment>
<evidence type="ECO:0000313" key="1">
    <source>
        <dbReference type="EMBL" id="OUT18592.1"/>
    </source>
</evidence>
<reference evidence="1 2" key="1">
    <citation type="submission" date="2017-04" db="EMBL/GenBank/DDBJ databases">
        <title>Complete genome of Campylobacter concisus ATCC 33237T and draft genomes for an additional eight well characterized C. concisus strains.</title>
        <authorList>
            <person name="Cornelius A.J."/>
            <person name="Miller W.G."/>
            <person name="Lastovica A.J."/>
            <person name="On S.L."/>
            <person name="French N.P."/>
            <person name="Vandenberg O."/>
            <person name="Biggs P.J."/>
        </authorList>
    </citation>
    <scope>NUCLEOTIDE SEQUENCE [LARGE SCALE GENOMIC DNA]</scope>
    <source>
        <strain evidence="1 2">Lasto127.99</strain>
    </source>
</reference>
<protein>
    <recommendedName>
        <fullName evidence="3">CAAX protease</fullName>
    </recommendedName>
</protein>
<accession>A0A1Y5NL38</accession>
<evidence type="ECO:0008006" key="3">
    <source>
        <dbReference type="Google" id="ProtNLM"/>
    </source>
</evidence>
<gene>
    <name evidence="1" type="ORF">B9N60_02775</name>
</gene>
<evidence type="ECO:0000313" key="2">
    <source>
        <dbReference type="Proteomes" id="UP000195893"/>
    </source>
</evidence>
<dbReference type="EMBL" id="NDYQ01000003">
    <property type="protein sequence ID" value="OUT18592.1"/>
    <property type="molecule type" value="Genomic_DNA"/>
</dbReference>
<sequence>MITNKIIRDINNLLSRERLKYYNDSIEEHDRNLNLIAQITPNMAMIEISIRNIVDFYLKQEIRSDWIVDPINEYIRNEKENIDSRFKSSQLTHEQYLSNFSFGKIVHLALSEEYNLGKEIFTNLNLLDFTKYSKSNKNSYIYDNKKNNFDDIQKTEIILKLLLTIRNRCYHWENLLKTRTGNHNRKYPRITTNFKDVPKIETKINKDNFKSTYIGIDPSKIDAFLYDILNIFLLGVKSNFSRAQQ</sequence>
<proteinExistence type="predicted"/>
<name>A0A1Y5NL38_9BACT</name>